<feature type="transmembrane region" description="Helical" evidence="1">
    <location>
        <begin position="46"/>
        <end position="67"/>
    </location>
</feature>
<keyword evidence="1" id="KW-0472">Membrane</keyword>
<evidence type="ECO:0000313" key="2">
    <source>
        <dbReference type="EMBL" id="OUN40302.1"/>
    </source>
</evidence>
<name>A0A1Y3TUU2_9FIRM</name>
<accession>A0A1Y3TUU2</accession>
<evidence type="ECO:0000313" key="3">
    <source>
        <dbReference type="Proteomes" id="UP000195455"/>
    </source>
</evidence>
<protein>
    <submittedName>
        <fullName evidence="2">Uncharacterized protein</fullName>
    </submittedName>
</protein>
<dbReference type="Proteomes" id="UP000195455">
    <property type="component" value="Unassembled WGS sequence"/>
</dbReference>
<proteinExistence type="predicted"/>
<keyword evidence="1" id="KW-1133">Transmembrane helix</keyword>
<keyword evidence="1" id="KW-0812">Transmembrane</keyword>
<gene>
    <name evidence="2" type="ORF">B5G26_14295</name>
</gene>
<comment type="caution">
    <text evidence="2">The sequence shown here is derived from an EMBL/GenBank/DDBJ whole genome shotgun (WGS) entry which is preliminary data.</text>
</comment>
<reference evidence="3" key="1">
    <citation type="submission" date="2017-04" db="EMBL/GenBank/DDBJ databases">
        <title>Function of individual gut microbiota members based on whole genome sequencing of pure cultures obtained from chicken caecum.</title>
        <authorList>
            <person name="Medvecky M."/>
            <person name="Cejkova D."/>
            <person name="Polansky O."/>
            <person name="Karasova D."/>
            <person name="Kubasova T."/>
            <person name="Cizek A."/>
            <person name="Rychlik I."/>
        </authorList>
    </citation>
    <scope>NUCLEOTIDE SEQUENCE [LARGE SCALE GENOMIC DNA]</scope>
    <source>
        <strain evidence="3">An75</strain>
    </source>
</reference>
<evidence type="ECO:0000256" key="1">
    <source>
        <dbReference type="SAM" id="Phobius"/>
    </source>
</evidence>
<sequence length="68" mass="7883">MCLHDNVAYQIKIIEILSSFSIQKIQNNHFFCLLPYNFYSNLLCTIQIKFIVLEIILLLSTLHVVVVG</sequence>
<organism evidence="2 3">
    <name type="scientific">Anaerotignum lactatifermentans</name>
    <dbReference type="NCBI Taxonomy" id="160404"/>
    <lineage>
        <taxon>Bacteria</taxon>
        <taxon>Bacillati</taxon>
        <taxon>Bacillota</taxon>
        <taxon>Clostridia</taxon>
        <taxon>Lachnospirales</taxon>
        <taxon>Anaerotignaceae</taxon>
        <taxon>Anaerotignum</taxon>
    </lineage>
</organism>
<dbReference type="AlphaFoldDB" id="A0A1Y3TUU2"/>
<dbReference type="EMBL" id="NFHM01000032">
    <property type="protein sequence ID" value="OUN40302.1"/>
    <property type="molecule type" value="Genomic_DNA"/>
</dbReference>